<comment type="caution">
    <text evidence="1">The sequence shown here is derived from an EMBL/GenBank/DDBJ whole genome shotgun (WGS) entry which is preliminary data.</text>
</comment>
<evidence type="ECO:0000313" key="2">
    <source>
        <dbReference type="Proteomes" id="UP001165289"/>
    </source>
</evidence>
<dbReference type="Proteomes" id="UP001165289">
    <property type="component" value="Unassembled WGS sequence"/>
</dbReference>
<organism evidence="1 2">
    <name type="scientific">Oopsacas minuta</name>
    <dbReference type="NCBI Taxonomy" id="111878"/>
    <lineage>
        <taxon>Eukaryota</taxon>
        <taxon>Metazoa</taxon>
        <taxon>Porifera</taxon>
        <taxon>Hexactinellida</taxon>
        <taxon>Hexasterophora</taxon>
        <taxon>Lyssacinosida</taxon>
        <taxon>Leucopsacidae</taxon>
        <taxon>Oopsacas</taxon>
    </lineage>
</organism>
<evidence type="ECO:0000313" key="1">
    <source>
        <dbReference type="EMBL" id="KAI6652825.1"/>
    </source>
</evidence>
<dbReference type="InterPro" id="IPR001005">
    <property type="entry name" value="SANT/Myb"/>
</dbReference>
<reference evidence="1 2" key="1">
    <citation type="journal article" date="2023" name="BMC Biol.">
        <title>The compact genome of the sponge Oopsacas minuta (Hexactinellida) is lacking key metazoan core genes.</title>
        <authorList>
            <person name="Santini S."/>
            <person name="Schenkelaars Q."/>
            <person name="Jourda C."/>
            <person name="Duchesne M."/>
            <person name="Belahbib H."/>
            <person name="Rocher C."/>
            <person name="Selva M."/>
            <person name="Riesgo A."/>
            <person name="Vervoort M."/>
            <person name="Leys S.P."/>
            <person name="Kodjabachian L."/>
            <person name="Le Bivic A."/>
            <person name="Borchiellini C."/>
            <person name="Claverie J.M."/>
            <person name="Renard E."/>
        </authorList>
    </citation>
    <scope>NUCLEOTIDE SEQUENCE [LARGE SCALE GENOMIC DNA]</scope>
    <source>
        <strain evidence="1">SPO-2</strain>
    </source>
</reference>
<sequence length="178" mass="20054">MTDDIIKIVEPHIWMDTTPEDVLSQQESTAMKVDMFLSEVDSMTDLSLSKTSNNNCSESQQEHLIWDPLSISPGKALLPTERSRVLVKDMRSLQSLTESISALVTLCQCSIPKAVYAFHTCSANVFTAKQLLDGKGGQPWTSEEDKLLFSRSLVNISILLKNRTPRELKQRISYYNLT</sequence>
<dbReference type="CDD" id="cd00167">
    <property type="entry name" value="SANT"/>
    <property type="match status" value="1"/>
</dbReference>
<accession>A0AAV7JWV6</accession>
<keyword evidence="2" id="KW-1185">Reference proteome</keyword>
<dbReference type="EMBL" id="JAKMXF010000297">
    <property type="protein sequence ID" value="KAI6652825.1"/>
    <property type="molecule type" value="Genomic_DNA"/>
</dbReference>
<name>A0AAV7JWV6_9METZ</name>
<protein>
    <submittedName>
        <fullName evidence="1">Uncharacterized protein</fullName>
    </submittedName>
</protein>
<gene>
    <name evidence="1" type="ORF">LOD99_4211</name>
</gene>
<dbReference type="AlphaFoldDB" id="A0AAV7JWV6"/>
<proteinExistence type="predicted"/>